<dbReference type="PANTHER" id="PTHR43888">
    <property type="entry name" value="DNAJ-LIKE-2, ISOFORM A-RELATED"/>
    <property type="match status" value="1"/>
</dbReference>
<dbReference type="GO" id="GO:0006457">
    <property type="term" value="P:protein folding"/>
    <property type="evidence" value="ECO:0007669"/>
    <property type="project" value="InterPro"/>
</dbReference>
<gene>
    <name evidence="2" type="primary">LOC115219706</name>
</gene>
<dbReference type="Gene3D" id="1.10.287.110">
    <property type="entry name" value="DnaJ domain"/>
    <property type="match status" value="1"/>
</dbReference>
<dbReference type="InterPro" id="IPR008971">
    <property type="entry name" value="HSP40/DnaJ_pept-bd"/>
</dbReference>
<dbReference type="SMART" id="SM00271">
    <property type="entry name" value="DnaJ"/>
    <property type="match status" value="1"/>
</dbReference>
<dbReference type="HAMAP" id="MF_01152">
    <property type="entry name" value="DnaJ"/>
    <property type="match status" value="1"/>
</dbReference>
<evidence type="ECO:0000313" key="1">
    <source>
        <dbReference type="Proteomes" id="UP000515154"/>
    </source>
</evidence>
<dbReference type="GO" id="GO:0009408">
    <property type="term" value="P:response to heat"/>
    <property type="evidence" value="ECO:0007669"/>
    <property type="project" value="InterPro"/>
</dbReference>
<dbReference type="PROSITE" id="PS51188">
    <property type="entry name" value="ZF_CR"/>
    <property type="match status" value="1"/>
</dbReference>
<organism evidence="1 2">
    <name type="scientific">Octopus sinensis</name>
    <name type="common">East Asian common octopus</name>
    <dbReference type="NCBI Taxonomy" id="2607531"/>
    <lineage>
        <taxon>Eukaryota</taxon>
        <taxon>Metazoa</taxon>
        <taxon>Spiralia</taxon>
        <taxon>Lophotrochozoa</taxon>
        <taxon>Mollusca</taxon>
        <taxon>Cephalopoda</taxon>
        <taxon>Coleoidea</taxon>
        <taxon>Octopodiformes</taxon>
        <taxon>Octopoda</taxon>
        <taxon>Incirrata</taxon>
        <taxon>Octopodidae</taxon>
        <taxon>Octopus</taxon>
    </lineage>
</organism>
<dbReference type="SUPFAM" id="SSF57938">
    <property type="entry name" value="DnaJ/Hsp40 cysteine-rich domain"/>
    <property type="match status" value="1"/>
</dbReference>
<dbReference type="RefSeq" id="XP_029645742.1">
    <property type="nucleotide sequence ID" value="XM_029789882.2"/>
</dbReference>
<dbReference type="Proteomes" id="UP000515154">
    <property type="component" value="Linkage group LG15"/>
</dbReference>
<dbReference type="Pfam" id="PF01556">
    <property type="entry name" value="DnaJ_C"/>
    <property type="match status" value="1"/>
</dbReference>
<dbReference type="FunFam" id="1.10.287.110:FF:000014">
    <property type="entry name" value="dnaJ homolog subfamily A member 1"/>
    <property type="match status" value="1"/>
</dbReference>
<dbReference type="GO" id="GO:0005524">
    <property type="term" value="F:ATP binding"/>
    <property type="evidence" value="ECO:0007669"/>
    <property type="project" value="InterPro"/>
</dbReference>
<dbReference type="PROSITE" id="PS50076">
    <property type="entry name" value="DNAJ_2"/>
    <property type="match status" value="1"/>
</dbReference>
<keyword evidence="1" id="KW-1185">Reference proteome</keyword>
<dbReference type="SUPFAM" id="SSF49493">
    <property type="entry name" value="HSP40/DnaJ peptide-binding domain"/>
    <property type="match status" value="2"/>
</dbReference>
<dbReference type="InterPro" id="IPR036410">
    <property type="entry name" value="HSP_DnaJ_Cys-rich_dom_sf"/>
</dbReference>
<accession>A0A6P7T661</accession>
<proteinExistence type="inferred from homology"/>
<dbReference type="FunFam" id="2.60.260.20:FF:000003">
    <property type="entry name" value="DnaJ subfamily A member 2"/>
    <property type="match status" value="1"/>
</dbReference>
<dbReference type="PRINTS" id="PR00625">
    <property type="entry name" value="JDOMAIN"/>
</dbReference>
<dbReference type="Gene3D" id="2.60.260.20">
    <property type="entry name" value="Urease metallochaperone UreE, N-terminal domain"/>
    <property type="match status" value="2"/>
</dbReference>
<dbReference type="CDD" id="cd10747">
    <property type="entry name" value="DnaJ_C"/>
    <property type="match status" value="1"/>
</dbReference>
<reference evidence="2" key="1">
    <citation type="submission" date="2025-08" db="UniProtKB">
        <authorList>
            <consortium name="RefSeq"/>
        </authorList>
    </citation>
    <scope>IDENTIFICATION</scope>
</reference>
<dbReference type="InterPro" id="IPR001305">
    <property type="entry name" value="HSP_DnaJ_Cys-rich_dom"/>
</dbReference>
<dbReference type="Pfam" id="PF00684">
    <property type="entry name" value="DnaJ_CXXCXGXG"/>
    <property type="match status" value="1"/>
</dbReference>
<dbReference type="Gene3D" id="2.10.230.10">
    <property type="entry name" value="Heat shock protein DnaJ, cysteine-rich domain"/>
    <property type="match status" value="1"/>
</dbReference>
<dbReference type="KEGG" id="osn:115219706"/>
<evidence type="ECO:0000313" key="2">
    <source>
        <dbReference type="RefSeq" id="XP_029645742.1"/>
    </source>
</evidence>
<dbReference type="GO" id="GO:0008270">
    <property type="term" value="F:zinc ion binding"/>
    <property type="evidence" value="ECO:0007669"/>
    <property type="project" value="UniProtKB-KW"/>
</dbReference>
<name>A0A6P7T661_9MOLL</name>
<dbReference type="GO" id="GO:0030544">
    <property type="term" value="F:Hsp70 protein binding"/>
    <property type="evidence" value="ECO:0007669"/>
    <property type="project" value="InterPro"/>
</dbReference>
<dbReference type="FunFam" id="2.10.230.10:FF:000001">
    <property type="entry name" value="DnaJ subfamily A member 2"/>
    <property type="match status" value="1"/>
</dbReference>
<dbReference type="Pfam" id="PF00226">
    <property type="entry name" value="DnaJ"/>
    <property type="match status" value="1"/>
</dbReference>
<dbReference type="SUPFAM" id="SSF46565">
    <property type="entry name" value="Chaperone J-domain"/>
    <property type="match status" value="1"/>
</dbReference>
<dbReference type="AlphaFoldDB" id="A0A6P7T661"/>
<dbReference type="CDD" id="cd06257">
    <property type="entry name" value="DnaJ"/>
    <property type="match status" value="1"/>
</dbReference>
<dbReference type="InterPro" id="IPR002939">
    <property type="entry name" value="DnaJ_C"/>
</dbReference>
<dbReference type="InterPro" id="IPR044713">
    <property type="entry name" value="DNJA1/2-like"/>
</dbReference>
<dbReference type="InterPro" id="IPR012724">
    <property type="entry name" value="DnaJ"/>
</dbReference>
<dbReference type="InterPro" id="IPR036869">
    <property type="entry name" value="J_dom_sf"/>
</dbReference>
<dbReference type="InterPro" id="IPR001623">
    <property type="entry name" value="DnaJ_domain"/>
</dbReference>
<dbReference type="GO" id="GO:0051082">
    <property type="term" value="F:unfolded protein binding"/>
    <property type="evidence" value="ECO:0007669"/>
    <property type="project" value="InterPro"/>
</dbReference>
<protein>
    <submittedName>
        <fullName evidence="2">DnaJ homolog subfamily A member 1</fullName>
    </submittedName>
</protein>
<sequence>MVKETGYYDTLGISPTATADEIKRAYRKLALKYHPDKNPNEGERFKLISQAYEVLSEPKKREIYDQGGEEAIKGGGAGGSGFEFHSAMDIFDMFFGGHGRRSTPSKVKDIVHQLKVTLKELYNGATRKLSITRDIICDKCDGRGGKEGAVMTCQECNGTGVQVSITRLGPGMVQQMQTVCSECGGKKETINPKLRCKTCMGKKTYQSKKILEVHIDKGMKDGQTFRFAGDGDQFPKMEAGDVIIVLDEQEDELFRRSGADLEMPISLTLTEALCGFQKTIPTLDDRILVATSLPGEVVKHGDIKCVVGEGMPIYRDPFEKGVLIIKFTVKFPPSNFIPSDKLVELEKLLPERRPVNIPVSAEACVLSEFNPKEQRYRSQRTEAYDDDDDDHMGQSRVQCASH</sequence>
<dbReference type="CDD" id="cd10719">
    <property type="entry name" value="DnaJ_zf"/>
    <property type="match status" value="1"/>
</dbReference>